<dbReference type="InterPro" id="IPR015943">
    <property type="entry name" value="WD40/YVTN_repeat-like_dom_sf"/>
</dbReference>
<evidence type="ECO:0000256" key="3">
    <source>
        <dbReference type="ARBA" id="ARBA00023125"/>
    </source>
</evidence>
<dbReference type="EMBL" id="EQ974540">
    <property type="protein sequence ID" value="EEF28835.1"/>
    <property type="molecule type" value="Genomic_DNA"/>
</dbReference>
<keyword evidence="5" id="KW-0539">Nucleus</keyword>
<dbReference type="SUPFAM" id="SSF50978">
    <property type="entry name" value="WD40 repeat-like"/>
    <property type="match status" value="1"/>
</dbReference>
<dbReference type="SMART" id="SM00320">
    <property type="entry name" value="WD40"/>
    <property type="match status" value="5"/>
</dbReference>
<sequence>MVKEAEESLERNNDTEIRVSLFDNSIDNYLNAIDKISKLCGETVTDSPEIQQLSSSITFLREWKYYYCEPKTIRFSCELESCQEKGFLGEVNLPQFSSVAVPRKEKLYGGSASSESSNDFIMHVGGSVWALDWCPRTHERPADHIKCEFVAVAAHPPDSYYHKIGASLTGRGIVQIWCILNVSGNDEETPLPLKKSKQGTQNEDACNGESALVKRPKGRPRKKQLDESSNDEATKQNCTQFKRPRGRPRKKQIEEALNAEATNESLTKLKKTRGRPRKKANDDLDNIFCNNQYVQALAVEYPEDSSQVLAIEGISENTQRQIIGKNKGKKRKSCTEAFVQDPAVLNCGLDNVSGEINTGFCSIPKDVALPRVVLCIAHDAKVVWDVKWQPCYGSDSKCQHRMGYLAVLLGNGFLEVWDVPLPHVTKVIYSSSNREGTDPRYVKLKPVFRGSIAKRGEIQSIPLTVEWSTSYPHDYLLAGCHDGTVALWKFSASGLSGDTRPLLCFSADTVAIRAVAWAPAGSDQESDNVIVTGGHGGLKFWDIRDPFRPLWDLHPAPKFIYSLDWLPDPRCIILSFDDGTLRLLSLVKAAYDAHVNGQPSVGPKQQGIQNIFNFSSFAIWSVQVSRKTGLAAYSSADGTVCRFQLTTKAVEKSPSRHRTPHFMVGSLSKDEAAITVNIPLPDTPLTLKKPVNTVGDNPRSMRSLLESNQTKRANINKANALAADNQLLALCDVNDPGVQSESDESLAAFRSRTKSKSKSISKKMTGEDLALVCIDEGQNNRRQKEIVKAEVANEIEVIPPKIIAMHRVRWNINKGSERWLCSGGAAGIVRCQEIILSDTDKLLARKR</sequence>
<keyword evidence="3" id="KW-0238">DNA-binding</keyword>
<organism evidence="7 8">
    <name type="scientific">Ricinus communis</name>
    <name type="common">Castor bean</name>
    <dbReference type="NCBI Taxonomy" id="3988"/>
    <lineage>
        <taxon>Eukaryota</taxon>
        <taxon>Viridiplantae</taxon>
        <taxon>Streptophyta</taxon>
        <taxon>Embryophyta</taxon>
        <taxon>Tracheophyta</taxon>
        <taxon>Spermatophyta</taxon>
        <taxon>Magnoliopsida</taxon>
        <taxon>eudicotyledons</taxon>
        <taxon>Gunneridae</taxon>
        <taxon>Pentapetalae</taxon>
        <taxon>rosids</taxon>
        <taxon>fabids</taxon>
        <taxon>Malpighiales</taxon>
        <taxon>Euphorbiaceae</taxon>
        <taxon>Acalyphoideae</taxon>
        <taxon>Acalypheae</taxon>
        <taxon>Ricinus</taxon>
    </lineage>
</organism>
<dbReference type="eggNOG" id="KOG1918">
    <property type="taxonomic scope" value="Eukaryota"/>
</dbReference>
<dbReference type="Gene3D" id="2.130.10.10">
    <property type="entry name" value="YVTN repeat-like/Quinoprotein amine dehydrogenase"/>
    <property type="match status" value="1"/>
</dbReference>
<dbReference type="Proteomes" id="UP000008311">
    <property type="component" value="Unassembled WGS sequence"/>
</dbReference>
<proteinExistence type="predicted"/>
<feature type="region of interest" description="Disordered" evidence="6">
    <location>
        <begin position="188"/>
        <end position="249"/>
    </location>
</feature>
<dbReference type="PRINTS" id="PR00930">
    <property type="entry name" value="HIGHMOBLTYIY"/>
</dbReference>
<evidence type="ECO:0000313" key="8">
    <source>
        <dbReference type="Proteomes" id="UP000008311"/>
    </source>
</evidence>
<dbReference type="InterPro" id="IPR000116">
    <property type="entry name" value="HMGA"/>
</dbReference>
<dbReference type="InParanoid" id="B9T5M6"/>
<evidence type="ECO:0000313" key="7">
    <source>
        <dbReference type="EMBL" id="EEF28835.1"/>
    </source>
</evidence>
<evidence type="ECO:0000256" key="4">
    <source>
        <dbReference type="ARBA" id="ARBA00023163"/>
    </source>
</evidence>
<keyword evidence="8" id="KW-1185">Reference proteome</keyword>
<evidence type="ECO:0000256" key="1">
    <source>
        <dbReference type="ARBA" id="ARBA00004123"/>
    </source>
</evidence>
<gene>
    <name evidence="7" type="ORF">RCOM_0331180</name>
</gene>
<evidence type="ECO:0000256" key="5">
    <source>
        <dbReference type="ARBA" id="ARBA00023242"/>
    </source>
</evidence>
<dbReference type="PANTHER" id="PTHR15052:SF2">
    <property type="entry name" value="GENERAL TRANSCRIPTION FACTOR 3C POLYPEPTIDE 2"/>
    <property type="match status" value="1"/>
</dbReference>
<keyword evidence="2" id="KW-0677">Repeat</keyword>
<dbReference type="PANTHER" id="PTHR15052">
    <property type="entry name" value="RNA POLYMERASE III TRANSCRIPTION INITIATION FACTOR COMPLEX SUBUNIT"/>
    <property type="match status" value="1"/>
</dbReference>
<keyword evidence="4" id="KW-0804">Transcription</keyword>
<dbReference type="SMART" id="SM00384">
    <property type="entry name" value="AT_hook"/>
    <property type="match status" value="3"/>
</dbReference>
<dbReference type="GO" id="GO:0003677">
    <property type="term" value="F:DNA binding"/>
    <property type="evidence" value="ECO:0007669"/>
    <property type="project" value="UniProtKB-KW"/>
</dbReference>
<dbReference type="STRING" id="3988.B9T5M6"/>
<reference evidence="8" key="1">
    <citation type="journal article" date="2010" name="Nat. Biotechnol.">
        <title>Draft genome sequence of the oilseed species Ricinus communis.</title>
        <authorList>
            <person name="Chan A.P."/>
            <person name="Crabtree J."/>
            <person name="Zhao Q."/>
            <person name="Lorenzi H."/>
            <person name="Orvis J."/>
            <person name="Puiu D."/>
            <person name="Melake-Berhan A."/>
            <person name="Jones K.M."/>
            <person name="Redman J."/>
            <person name="Chen G."/>
            <person name="Cahoon E.B."/>
            <person name="Gedil M."/>
            <person name="Stanke M."/>
            <person name="Haas B.J."/>
            <person name="Wortman J.R."/>
            <person name="Fraser-Liggett C.M."/>
            <person name="Ravel J."/>
            <person name="Rabinowicz P.D."/>
        </authorList>
    </citation>
    <scope>NUCLEOTIDE SEQUENCE [LARGE SCALE GENOMIC DNA]</scope>
    <source>
        <strain evidence="8">cv. Hale</strain>
    </source>
</reference>
<dbReference type="GO" id="GO:0006383">
    <property type="term" value="P:transcription by RNA polymerase III"/>
    <property type="evidence" value="ECO:0000318"/>
    <property type="project" value="GO_Central"/>
</dbReference>
<evidence type="ECO:0000256" key="6">
    <source>
        <dbReference type="SAM" id="MobiDB-lite"/>
    </source>
</evidence>
<accession>B9T5M6</accession>
<dbReference type="GO" id="GO:0000785">
    <property type="term" value="C:chromatin"/>
    <property type="evidence" value="ECO:0007669"/>
    <property type="project" value="InterPro"/>
</dbReference>
<dbReference type="PRINTS" id="PR00929">
    <property type="entry name" value="ATHOOK"/>
</dbReference>
<dbReference type="InterPro" id="IPR052416">
    <property type="entry name" value="GTF3C_component"/>
</dbReference>
<dbReference type="AlphaFoldDB" id="B9T5M6"/>
<protein>
    <submittedName>
        <fullName evidence="7">DNA binding protein, putative</fullName>
    </submittedName>
</protein>
<dbReference type="InterPro" id="IPR017956">
    <property type="entry name" value="AT_hook_DNA-bd_motif"/>
</dbReference>
<dbReference type="FunCoup" id="B9T5M6">
    <property type="interactions" value="714"/>
</dbReference>
<comment type="subcellular location">
    <subcellularLocation>
        <location evidence="1">Nucleus</location>
    </subcellularLocation>
</comment>
<dbReference type="GO" id="GO:0006355">
    <property type="term" value="P:regulation of DNA-templated transcription"/>
    <property type="evidence" value="ECO:0007669"/>
    <property type="project" value="InterPro"/>
</dbReference>
<evidence type="ECO:0000256" key="2">
    <source>
        <dbReference type="ARBA" id="ARBA00022737"/>
    </source>
</evidence>
<dbReference type="InterPro" id="IPR036322">
    <property type="entry name" value="WD40_repeat_dom_sf"/>
</dbReference>
<name>B9T5M6_RICCO</name>
<dbReference type="InterPro" id="IPR001680">
    <property type="entry name" value="WD40_rpt"/>
</dbReference>
<dbReference type="GO" id="GO:0000127">
    <property type="term" value="C:transcription factor TFIIIC complex"/>
    <property type="evidence" value="ECO:0000318"/>
    <property type="project" value="GO_Central"/>
</dbReference>
<dbReference type="GO" id="GO:0005634">
    <property type="term" value="C:nucleus"/>
    <property type="evidence" value="ECO:0007669"/>
    <property type="project" value="UniProtKB-SubCell"/>
</dbReference>